<gene>
    <name evidence="2" type="ORF">SAMN05660649_00612</name>
</gene>
<evidence type="ECO:0000313" key="2">
    <source>
        <dbReference type="EMBL" id="SFG08425.1"/>
    </source>
</evidence>
<keyword evidence="3" id="KW-1185">Reference proteome</keyword>
<protein>
    <submittedName>
        <fullName evidence="2">Uncharacterized protein</fullName>
    </submittedName>
</protein>
<dbReference type="OrthoDB" id="9780101at2"/>
<evidence type="ECO:0000313" key="3">
    <source>
        <dbReference type="Proteomes" id="UP000199337"/>
    </source>
</evidence>
<dbReference type="EMBL" id="FOOX01000002">
    <property type="protein sequence ID" value="SFG08425.1"/>
    <property type="molecule type" value="Genomic_DNA"/>
</dbReference>
<dbReference type="AlphaFoldDB" id="A0A1I2NWX3"/>
<dbReference type="RefSeq" id="WP_092468610.1">
    <property type="nucleotide sequence ID" value="NZ_FOOX01000002.1"/>
</dbReference>
<proteinExistence type="predicted"/>
<evidence type="ECO:0000256" key="1">
    <source>
        <dbReference type="SAM" id="SignalP"/>
    </source>
</evidence>
<reference evidence="3" key="1">
    <citation type="submission" date="2016-10" db="EMBL/GenBank/DDBJ databases">
        <authorList>
            <person name="Varghese N."/>
            <person name="Submissions S."/>
        </authorList>
    </citation>
    <scope>NUCLEOTIDE SEQUENCE [LARGE SCALE GENOMIC DNA]</scope>
    <source>
        <strain evidence="3">DSM 17038</strain>
    </source>
</reference>
<dbReference type="Proteomes" id="UP000199337">
    <property type="component" value="Unassembled WGS sequence"/>
</dbReference>
<keyword evidence="1" id="KW-0732">Signal</keyword>
<feature type="signal peptide" evidence="1">
    <location>
        <begin position="1"/>
        <end position="31"/>
    </location>
</feature>
<accession>A0A1I2NWX3</accession>
<sequence>MKLGKKVFIGALAAGFLMGGTGLLNVSAANAAPGPGNQQPIINFQAEMGTQGQWNMGRQSGTSNQKQYVQQQPVQQEPPVQWQPVQQQPVQWQSGQQQTVQWQQMFNKRNAQGGQMLGAVGGNIISQVADILDVEEETIIEALQDGQSLVEISGDYDVDEDELLDELVELQSDAIDNAVDEDILTDNQADELKEQLAEQLEQIVESINTTFMNNRSSFINYDDTSVNNIEDTLDDYFEDAGDDYFSDDGIDVTIILDGDEDDLAYKVTLDFDDAEDYDDLTDISQTKLKTFLNAVKSKINTEIDDTNFEDADITGKAVDKDHSSYYVKYNGSSYTYSWDD</sequence>
<feature type="chain" id="PRO_5011670117" evidence="1">
    <location>
        <begin position="32"/>
        <end position="340"/>
    </location>
</feature>
<name>A0A1I2NWX3_9FIRM</name>
<dbReference type="STRING" id="341036.SAMN05660649_00612"/>
<organism evidence="2 3">
    <name type="scientific">Desulfotruncus arcticus DSM 17038</name>
    <dbReference type="NCBI Taxonomy" id="1121424"/>
    <lineage>
        <taxon>Bacteria</taxon>
        <taxon>Bacillati</taxon>
        <taxon>Bacillota</taxon>
        <taxon>Clostridia</taxon>
        <taxon>Eubacteriales</taxon>
        <taxon>Desulfallaceae</taxon>
        <taxon>Desulfotruncus</taxon>
    </lineage>
</organism>